<dbReference type="CDD" id="cd02932">
    <property type="entry name" value="OYE_YqiM_FMN"/>
    <property type="match status" value="1"/>
</dbReference>
<dbReference type="Proteomes" id="UP000676917">
    <property type="component" value="Unassembled WGS sequence"/>
</dbReference>
<dbReference type="AlphaFoldDB" id="A0A919XBT6"/>
<dbReference type="GO" id="GO:0050661">
    <property type="term" value="F:NADP binding"/>
    <property type="evidence" value="ECO:0007669"/>
    <property type="project" value="InterPro"/>
</dbReference>
<keyword evidence="5" id="KW-0560">Oxidoreductase</keyword>
<evidence type="ECO:0000256" key="4">
    <source>
        <dbReference type="ARBA" id="ARBA00022857"/>
    </source>
</evidence>
<keyword evidence="8" id="KW-1185">Reference proteome</keyword>
<keyword evidence="4" id="KW-0521">NADP</keyword>
<comment type="cofactor">
    <cofactor evidence="1">
        <name>FMN</name>
        <dbReference type="ChEBI" id="CHEBI:58210"/>
    </cofactor>
</comment>
<dbReference type="SUPFAM" id="SSF51395">
    <property type="entry name" value="FMN-linked oxidoreductases"/>
    <property type="match status" value="1"/>
</dbReference>
<evidence type="ECO:0000256" key="1">
    <source>
        <dbReference type="ARBA" id="ARBA00001917"/>
    </source>
</evidence>
<dbReference type="NCBIfam" id="NF010047">
    <property type="entry name" value="PRK13523.1"/>
    <property type="match status" value="1"/>
</dbReference>
<dbReference type="GO" id="GO:0010181">
    <property type="term" value="F:FMN binding"/>
    <property type="evidence" value="ECO:0007669"/>
    <property type="project" value="InterPro"/>
</dbReference>
<keyword evidence="2" id="KW-0285">Flavoprotein</keyword>
<dbReference type="InterPro" id="IPR001155">
    <property type="entry name" value="OxRdtase_FMN_N"/>
</dbReference>
<organism evidence="7 8">
    <name type="scientific">Ornithinibacillus bavariensis</name>
    <dbReference type="NCBI Taxonomy" id="545502"/>
    <lineage>
        <taxon>Bacteria</taxon>
        <taxon>Bacillati</taxon>
        <taxon>Bacillota</taxon>
        <taxon>Bacilli</taxon>
        <taxon>Bacillales</taxon>
        <taxon>Bacillaceae</taxon>
        <taxon>Ornithinibacillus</taxon>
    </lineage>
</organism>
<name>A0A919XBT6_9BACI</name>
<dbReference type="RefSeq" id="WP_212921984.1">
    <property type="nucleotide sequence ID" value="NZ_BORP01000007.1"/>
</dbReference>
<evidence type="ECO:0000256" key="5">
    <source>
        <dbReference type="ARBA" id="ARBA00023002"/>
    </source>
</evidence>
<evidence type="ECO:0000313" key="7">
    <source>
        <dbReference type="EMBL" id="GIO28523.1"/>
    </source>
</evidence>
<evidence type="ECO:0000256" key="3">
    <source>
        <dbReference type="ARBA" id="ARBA00022643"/>
    </source>
</evidence>
<sequence>MAKLFSPITFKNMTIKNRIVMSPMCMYSCDKEDGKVTPFHFTHYVSRAVGQVGLIIFEATAVERAGRISAQDLGIWDDEHIEGLKKLVDEIHQYNTKVGIQLAHAGRKAEDEPIIYSPSPLAFNENYKEPTELEEAGINNIIQAFKEAAERAAKAGFDMVEIHAAHGYLINQFLSPLTNKRDDSYGGNRENRFRLLENIVEQVKTVFTGPIFVRISAEEYHKDGNTLEDFIFFATRLKQLDIALIDCSSGGVVPAKINTFPGYQVKRCEIIKHEVEIPTGAVGIITSGPQAEEILQNDRADIVLIGRSLLRNPYWAKEAADQLKYPLDAPTQYRRGWR</sequence>
<protein>
    <submittedName>
        <fullName evidence="7">NADPH dehydrogenase</fullName>
    </submittedName>
</protein>
<reference evidence="7" key="1">
    <citation type="submission" date="2021-03" db="EMBL/GenBank/DDBJ databases">
        <title>Antimicrobial resistance genes in bacteria isolated from Japanese honey, and their potential for conferring macrolide and lincosamide resistance in the American foulbrood pathogen Paenibacillus larvae.</title>
        <authorList>
            <person name="Okamoto M."/>
            <person name="Kumagai M."/>
            <person name="Kanamori H."/>
            <person name="Takamatsu D."/>
        </authorList>
    </citation>
    <scope>NUCLEOTIDE SEQUENCE</scope>
    <source>
        <strain evidence="7">J43TS3</strain>
    </source>
</reference>
<evidence type="ECO:0000256" key="2">
    <source>
        <dbReference type="ARBA" id="ARBA00022630"/>
    </source>
</evidence>
<gene>
    <name evidence="7" type="primary">namA</name>
    <name evidence="7" type="ORF">J43TS3_31340</name>
</gene>
<feature type="domain" description="NADH:flavin oxidoreductase/NADH oxidase N-terminal" evidence="6">
    <location>
        <begin position="3"/>
        <end position="323"/>
    </location>
</feature>
<proteinExistence type="predicted"/>
<dbReference type="InterPro" id="IPR044152">
    <property type="entry name" value="YqjM-like"/>
</dbReference>
<evidence type="ECO:0000313" key="8">
    <source>
        <dbReference type="Proteomes" id="UP000676917"/>
    </source>
</evidence>
<dbReference type="InterPro" id="IPR013785">
    <property type="entry name" value="Aldolase_TIM"/>
</dbReference>
<dbReference type="Pfam" id="PF00724">
    <property type="entry name" value="Oxidored_FMN"/>
    <property type="match status" value="1"/>
</dbReference>
<keyword evidence="3" id="KW-0288">FMN</keyword>
<comment type="caution">
    <text evidence="7">The sequence shown here is derived from an EMBL/GenBank/DDBJ whole genome shotgun (WGS) entry which is preliminary data.</text>
</comment>
<dbReference type="GO" id="GO:0003959">
    <property type="term" value="F:NADPH dehydrogenase activity"/>
    <property type="evidence" value="ECO:0007669"/>
    <property type="project" value="InterPro"/>
</dbReference>
<accession>A0A919XBT6</accession>
<dbReference type="EMBL" id="BORP01000007">
    <property type="protein sequence ID" value="GIO28523.1"/>
    <property type="molecule type" value="Genomic_DNA"/>
</dbReference>
<evidence type="ECO:0000259" key="6">
    <source>
        <dbReference type="Pfam" id="PF00724"/>
    </source>
</evidence>
<dbReference type="Gene3D" id="3.20.20.70">
    <property type="entry name" value="Aldolase class I"/>
    <property type="match status" value="1"/>
</dbReference>
<dbReference type="PANTHER" id="PTHR43303:SF4">
    <property type="entry name" value="NADPH DEHYDROGENASE C23G7.10C-RELATED"/>
    <property type="match status" value="1"/>
</dbReference>
<dbReference type="PANTHER" id="PTHR43303">
    <property type="entry name" value="NADPH DEHYDROGENASE C23G7.10C-RELATED"/>
    <property type="match status" value="1"/>
</dbReference>